<protein>
    <submittedName>
        <fullName evidence="2">Uncharacterized protein</fullName>
    </submittedName>
</protein>
<feature type="transmembrane region" description="Helical" evidence="1">
    <location>
        <begin position="106"/>
        <end position="124"/>
    </location>
</feature>
<keyword evidence="1" id="KW-1133">Transmembrane helix</keyword>
<proteinExistence type="predicted"/>
<evidence type="ECO:0000313" key="2">
    <source>
        <dbReference type="EMBL" id="PTB80993.1"/>
    </source>
</evidence>
<dbReference type="Proteomes" id="UP000240760">
    <property type="component" value="Unassembled WGS sequence"/>
</dbReference>
<dbReference type="EMBL" id="KZ679126">
    <property type="protein sequence ID" value="PTB80993.1"/>
    <property type="molecule type" value="Genomic_DNA"/>
</dbReference>
<gene>
    <name evidence="2" type="ORF">M440DRAFT_73735</name>
</gene>
<reference evidence="2 3" key="1">
    <citation type="submission" date="2016-07" db="EMBL/GenBank/DDBJ databases">
        <title>Multiple horizontal gene transfer events from other fungi enriched the ability of initially mycotrophic Trichoderma (Ascomycota) to feed on dead plant biomass.</title>
        <authorList>
            <consortium name="DOE Joint Genome Institute"/>
            <person name="Aerts A."/>
            <person name="Atanasova L."/>
            <person name="Chenthamara K."/>
            <person name="Zhang J."/>
            <person name="Grujic M."/>
            <person name="Henrissat B."/>
            <person name="Kuo A."/>
            <person name="Salamov A."/>
            <person name="Lipzen A."/>
            <person name="Labutti K."/>
            <person name="Barry K."/>
            <person name="Miao Y."/>
            <person name="Rahimi M.J."/>
            <person name="Shen Q."/>
            <person name="Grigoriev I.V."/>
            <person name="Kubicek C.P."/>
            <person name="Druzhinina I.S."/>
        </authorList>
    </citation>
    <scope>NUCLEOTIDE SEQUENCE [LARGE SCALE GENOMIC DNA]</scope>
    <source>
        <strain evidence="2 3">ATCC 18648</strain>
    </source>
</reference>
<evidence type="ECO:0000313" key="3">
    <source>
        <dbReference type="Proteomes" id="UP000240760"/>
    </source>
</evidence>
<name>A0A2T4CHG8_TRILO</name>
<keyword evidence="3" id="KW-1185">Reference proteome</keyword>
<dbReference type="AlphaFoldDB" id="A0A2T4CHG8"/>
<organism evidence="2 3">
    <name type="scientific">Trichoderma longibrachiatum ATCC 18648</name>
    <dbReference type="NCBI Taxonomy" id="983965"/>
    <lineage>
        <taxon>Eukaryota</taxon>
        <taxon>Fungi</taxon>
        <taxon>Dikarya</taxon>
        <taxon>Ascomycota</taxon>
        <taxon>Pezizomycotina</taxon>
        <taxon>Sordariomycetes</taxon>
        <taxon>Hypocreomycetidae</taxon>
        <taxon>Hypocreales</taxon>
        <taxon>Hypocreaceae</taxon>
        <taxon>Trichoderma</taxon>
    </lineage>
</organism>
<feature type="transmembrane region" description="Helical" evidence="1">
    <location>
        <begin position="71"/>
        <end position="94"/>
    </location>
</feature>
<accession>A0A2T4CHG8</accession>
<feature type="transmembrane region" description="Helical" evidence="1">
    <location>
        <begin position="44"/>
        <end position="64"/>
    </location>
</feature>
<keyword evidence="1" id="KW-0472">Membrane</keyword>
<keyword evidence="1" id="KW-0812">Transmembrane</keyword>
<evidence type="ECO:0000256" key="1">
    <source>
        <dbReference type="SAM" id="Phobius"/>
    </source>
</evidence>
<sequence>MSQSTFMSPELFDGYEALIPARGASSLTSTTGTNGQGFDTTHRYLLRTTVCFLDLFCLFSVAMYSRCCKAISLGLSWSFPFFSGVIFGVLAWAATSRDSNDATGRPHLISYTFFFFLSFFPGLYGRPVDLGMGCCGLYG</sequence>